<dbReference type="InterPro" id="IPR036259">
    <property type="entry name" value="MFS_trans_sf"/>
</dbReference>
<dbReference type="PANTHER" id="PTHR23524">
    <property type="entry name" value="TRANSPORTER, PUTATIVE (AFU_ORTHOLOGUE AFUA_8G04850)-RELATED"/>
    <property type="match status" value="1"/>
</dbReference>
<dbReference type="CDD" id="cd06174">
    <property type="entry name" value="MFS"/>
    <property type="match status" value="1"/>
</dbReference>
<sequence length="470" mass="53381">MNIEDKATDLTYQLIEDIDNVSANEKKFLGIRIKNKYSIVNVLAIPLIQGHLTIVVFFFTVQIIFLLRDPLYYNISQEDIGTISSDLIFYSMFPQMVAVIAYGYIYDIYGRRKTITFSVLGAWLVLVLVPQGAPNVYPFVYIIRSIFTITTIGSTSHPLINDYVKNDSRGKASALQTFGSIFGDLLNYFVILPLISGLIVGQQFYIVGTLFVVIAIILWFIVKEPHFHSIRGQSSIEQKQKISFESVELTKVYEDESVITKTKKLTKHLIWQCFHKSIIPMCFLGNFIVRINIIMLSNYMTLWTSSFIGTDYIKDSQQAQQIVQNYSTYSTLTNLTLIIPLGYIADKYKYKYLMGFFTVLKISSITCFFQLTNPNSIATTLVYITMVISHGAQNLLTDAVFAKNLPKDIRGSLQGTYQLIGTFGVLSFTKVGAYLYNDFGPSYPFLYVACFDGLFLFALGILVTFTKFNH</sequence>
<dbReference type="PANTHER" id="PTHR23524:SF1">
    <property type="entry name" value="MRH DOMAIN-CONTAINING PROTEIN-RELATED"/>
    <property type="match status" value="1"/>
</dbReference>
<feature type="transmembrane region" description="Helical" evidence="1">
    <location>
        <begin position="42"/>
        <end position="67"/>
    </location>
</feature>
<dbReference type="Proteomes" id="UP000039865">
    <property type="component" value="Unassembled WGS sequence"/>
</dbReference>
<feature type="transmembrane region" description="Helical" evidence="1">
    <location>
        <begin position="417"/>
        <end position="436"/>
    </location>
</feature>
<gene>
    <name evidence="2" type="primary">Contig9718.g10394</name>
    <name evidence="2" type="ORF">STYLEM_15815</name>
</gene>
<keyword evidence="1" id="KW-0812">Transmembrane</keyword>
<keyword evidence="1" id="KW-0472">Membrane</keyword>
<accession>A0A078AZV4</accession>
<dbReference type="SUPFAM" id="SSF103473">
    <property type="entry name" value="MFS general substrate transporter"/>
    <property type="match status" value="1"/>
</dbReference>
<feature type="transmembrane region" description="Helical" evidence="1">
    <location>
        <begin position="181"/>
        <end position="199"/>
    </location>
</feature>
<dbReference type="InterPro" id="IPR011701">
    <property type="entry name" value="MFS"/>
</dbReference>
<dbReference type="EMBL" id="CCKQ01014912">
    <property type="protein sequence ID" value="CDW86717.1"/>
    <property type="molecule type" value="Genomic_DNA"/>
</dbReference>
<feature type="transmembrane region" description="Helical" evidence="1">
    <location>
        <begin position="115"/>
        <end position="133"/>
    </location>
</feature>
<feature type="transmembrane region" description="Helical" evidence="1">
    <location>
        <begin position="87"/>
        <end position="106"/>
    </location>
</feature>
<dbReference type="Pfam" id="PF07690">
    <property type="entry name" value="MFS_1"/>
    <property type="match status" value="1"/>
</dbReference>
<evidence type="ECO:0000313" key="2">
    <source>
        <dbReference type="EMBL" id="CDW86717.1"/>
    </source>
</evidence>
<dbReference type="Gene3D" id="1.20.1250.20">
    <property type="entry name" value="MFS general substrate transporter like domains"/>
    <property type="match status" value="1"/>
</dbReference>
<feature type="transmembrane region" description="Helical" evidence="1">
    <location>
        <begin position="352"/>
        <end position="371"/>
    </location>
</feature>
<dbReference type="InParanoid" id="A0A078AZV4"/>
<feature type="transmembrane region" description="Helical" evidence="1">
    <location>
        <begin position="205"/>
        <end position="222"/>
    </location>
</feature>
<dbReference type="GO" id="GO:0022857">
    <property type="term" value="F:transmembrane transporter activity"/>
    <property type="evidence" value="ECO:0007669"/>
    <property type="project" value="InterPro"/>
</dbReference>
<reference evidence="2 3" key="1">
    <citation type="submission" date="2014-06" db="EMBL/GenBank/DDBJ databases">
        <authorList>
            <person name="Swart Estienne"/>
        </authorList>
    </citation>
    <scope>NUCLEOTIDE SEQUENCE [LARGE SCALE GENOMIC DNA]</scope>
    <source>
        <strain evidence="2 3">130c</strain>
    </source>
</reference>
<evidence type="ECO:0000313" key="3">
    <source>
        <dbReference type="Proteomes" id="UP000039865"/>
    </source>
</evidence>
<name>A0A078AZV4_STYLE</name>
<feature type="transmembrane region" description="Helical" evidence="1">
    <location>
        <begin position="326"/>
        <end position="345"/>
    </location>
</feature>
<keyword evidence="3" id="KW-1185">Reference proteome</keyword>
<protein>
    <submittedName>
        <fullName evidence="2">Major facilitator superfamily mfs_1</fullName>
    </submittedName>
</protein>
<proteinExistence type="predicted"/>
<dbReference type="AlphaFoldDB" id="A0A078AZV4"/>
<dbReference type="OrthoDB" id="310740at2759"/>
<organism evidence="2 3">
    <name type="scientific">Stylonychia lemnae</name>
    <name type="common">Ciliate</name>
    <dbReference type="NCBI Taxonomy" id="5949"/>
    <lineage>
        <taxon>Eukaryota</taxon>
        <taxon>Sar</taxon>
        <taxon>Alveolata</taxon>
        <taxon>Ciliophora</taxon>
        <taxon>Intramacronucleata</taxon>
        <taxon>Spirotrichea</taxon>
        <taxon>Stichotrichia</taxon>
        <taxon>Sporadotrichida</taxon>
        <taxon>Oxytrichidae</taxon>
        <taxon>Stylonychinae</taxon>
        <taxon>Stylonychia</taxon>
    </lineage>
</organism>
<keyword evidence="1" id="KW-1133">Transmembrane helix</keyword>
<feature type="transmembrane region" description="Helical" evidence="1">
    <location>
        <begin position="442"/>
        <end position="465"/>
    </location>
</feature>
<evidence type="ECO:0000256" key="1">
    <source>
        <dbReference type="SAM" id="Phobius"/>
    </source>
</evidence>